<dbReference type="EMBL" id="JAPDRN010000017">
    <property type="protein sequence ID" value="KAJ9639602.1"/>
    <property type="molecule type" value="Genomic_DNA"/>
</dbReference>
<dbReference type="AlphaFoldDB" id="A0AA38YA57"/>
<evidence type="ECO:0000313" key="2">
    <source>
        <dbReference type="Proteomes" id="UP001172681"/>
    </source>
</evidence>
<name>A0AA38YA57_9EURO</name>
<evidence type="ECO:0000313" key="1">
    <source>
        <dbReference type="EMBL" id="KAJ9639602.1"/>
    </source>
</evidence>
<accession>A0AA38YA57</accession>
<gene>
    <name evidence="1" type="ORF">H2204_003672</name>
</gene>
<proteinExistence type="predicted"/>
<keyword evidence="2" id="KW-1185">Reference proteome</keyword>
<reference evidence="1" key="1">
    <citation type="submission" date="2022-10" db="EMBL/GenBank/DDBJ databases">
        <title>Culturing micro-colonial fungi from biological soil crusts in the Mojave desert and describing Neophaeococcomyces mojavensis, and introducing the new genera and species Taxawa tesnikishii.</title>
        <authorList>
            <person name="Kurbessoian T."/>
            <person name="Stajich J.E."/>
        </authorList>
    </citation>
    <scope>NUCLEOTIDE SEQUENCE</scope>
    <source>
        <strain evidence="1">TK_35</strain>
    </source>
</reference>
<organism evidence="1 2">
    <name type="scientific">Knufia peltigerae</name>
    <dbReference type="NCBI Taxonomy" id="1002370"/>
    <lineage>
        <taxon>Eukaryota</taxon>
        <taxon>Fungi</taxon>
        <taxon>Dikarya</taxon>
        <taxon>Ascomycota</taxon>
        <taxon>Pezizomycotina</taxon>
        <taxon>Eurotiomycetes</taxon>
        <taxon>Chaetothyriomycetidae</taxon>
        <taxon>Chaetothyriales</taxon>
        <taxon>Trichomeriaceae</taxon>
        <taxon>Knufia</taxon>
    </lineage>
</organism>
<protein>
    <submittedName>
        <fullName evidence="1">Uncharacterized protein</fullName>
    </submittedName>
</protein>
<comment type="caution">
    <text evidence="1">The sequence shown here is derived from an EMBL/GenBank/DDBJ whole genome shotgun (WGS) entry which is preliminary data.</text>
</comment>
<dbReference type="Proteomes" id="UP001172681">
    <property type="component" value="Unassembled WGS sequence"/>
</dbReference>
<sequence length="198" mass="22839">MASESSTFWVVTAPEPNFDEIATVNVCSHEVPFPAYWRIVQFFTDGKTENEAVQEVIRHTGTKTLRVVTEVVSSIFENQRRIQAPTTRQPSRFSLAFMKPKRVSVYRAARIEARQDLRAAEDRLHVAKSRENQLLIDAMIIMREIELLDREGIDSDTRRRTLSKIEIRMKDVLEKQKDVAAEVECARRLTIIHRASLA</sequence>